<dbReference type="InterPro" id="IPR008927">
    <property type="entry name" value="6-PGluconate_DH-like_C_sf"/>
</dbReference>
<name>A0A086JHL3_TOXGO</name>
<dbReference type="FunFam" id="1.10.3730.10:FF:000001">
    <property type="entry name" value="Pyrroline-5-carboxylate reductase"/>
    <property type="match status" value="1"/>
</dbReference>
<gene>
    <name evidence="7" type="ORF">TGDOM2_236070</name>
</gene>
<comment type="similarity">
    <text evidence="1 4">Belongs to the pyrroline-5-carboxylate reductase family.</text>
</comment>
<dbReference type="GO" id="GO:0004735">
    <property type="term" value="F:pyrroline-5-carboxylate reductase activity"/>
    <property type="evidence" value="ECO:0007669"/>
    <property type="project" value="UniProtKB-EC"/>
</dbReference>
<dbReference type="AlphaFoldDB" id="A0A086JHL3"/>
<comment type="pathway">
    <text evidence="4">Amino-acid biosynthesis; L-proline biosynthesis; L-proline from L-glutamate 5-semialdehyde: step 1/1.</text>
</comment>
<evidence type="ECO:0000256" key="1">
    <source>
        <dbReference type="ARBA" id="ARBA00005525"/>
    </source>
</evidence>
<evidence type="ECO:0000259" key="6">
    <source>
        <dbReference type="Pfam" id="PF14748"/>
    </source>
</evidence>
<dbReference type="Pfam" id="PF14748">
    <property type="entry name" value="P5CR_dimer"/>
    <property type="match status" value="1"/>
</dbReference>
<dbReference type="SUPFAM" id="SSF48179">
    <property type="entry name" value="6-phosphogluconate dehydrogenase C-terminal domain-like"/>
    <property type="match status" value="1"/>
</dbReference>
<dbReference type="Proteomes" id="UP000028837">
    <property type="component" value="Unassembled WGS sequence"/>
</dbReference>
<dbReference type="InterPro" id="IPR053790">
    <property type="entry name" value="P5CR-like_CS"/>
</dbReference>
<dbReference type="InterPro" id="IPR028939">
    <property type="entry name" value="P5C_Rdtase_cat_N"/>
</dbReference>
<feature type="domain" description="Pyrroline-5-carboxylate reductase catalytic N-terminal" evidence="5">
    <location>
        <begin position="69"/>
        <end position="163"/>
    </location>
</feature>
<sequence>MIPPLLLNSLLSRKAIILQHSLPCKKKRRLAAVDSDPVLLALCSCARILVHSSPVCAAETRMTATLDKKIAFIGAGVMAFALAKGFVDSERVKKEQVYMLVRNETKRSLVEDLGYKSFQNIAGLADVDIVVISVKPQDAVQVLCDIRMVVDKEKHLLISICAGLSLDTLARALDPSALNRRICRVMPNTPSQVARGVSVFALGEGCTDEDRVTVESLMTAVGSCYRVQEKHIAAAGAISGSGPAFIFTLLEALSDAGVKNGLPRKLAQDLALDMVEGSAALARVEFGRRHFAELKDQVTSPGGTTIAGIAALERWGFRNAIIQAIDATTDRAKDLDC</sequence>
<dbReference type="VEuPathDB" id="ToxoDB:TGDOM2_236070"/>
<feature type="domain" description="Pyrroline-5-carboxylate reductase dimerisation" evidence="6">
    <location>
        <begin position="229"/>
        <end position="335"/>
    </location>
</feature>
<dbReference type="PROSITE" id="PS00521">
    <property type="entry name" value="P5CR"/>
    <property type="match status" value="1"/>
</dbReference>
<dbReference type="GO" id="GO:0055129">
    <property type="term" value="P:L-proline biosynthetic process"/>
    <property type="evidence" value="ECO:0007669"/>
    <property type="project" value="UniProtKB-UniPathway"/>
</dbReference>
<evidence type="ECO:0000256" key="3">
    <source>
        <dbReference type="ARBA" id="ARBA00023002"/>
    </source>
</evidence>
<evidence type="ECO:0000256" key="4">
    <source>
        <dbReference type="RuleBase" id="RU003903"/>
    </source>
</evidence>
<accession>A0A086JHL3</accession>
<organism evidence="7 8">
    <name type="scientific">Toxoplasma gondii GAB2-2007-GAL-DOM2</name>
    <dbReference type="NCBI Taxonomy" id="1130820"/>
    <lineage>
        <taxon>Eukaryota</taxon>
        <taxon>Sar</taxon>
        <taxon>Alveolata</taxon>
        <taxon>Apicomplexa</taxon>
        <taxon>Conoidasida</taxon>
        <taxon>Coccidia</taxon>
        <taxon>Eucoccidiorida</taxon>
        <taxon>Eimeriorina</taxon>
        <taxon>Sarcocystidae</taxon>
        <taxon>Toxoplasma</taxon>
    </lineage>
</organism>
<dbReference type="Pfam" id="PF03807">
    <property type="entry name" value="F420_oxidored"/>
    <property type="match status" value="1"/>
</dbReference>
<dbReference type="SUPFAM" id="SSF51735">
    <property type="entry name" value="NAD(P)-binding Rossmann-fold domains"/>
    <property type="match status" value="1"/>
</dbReference>
<dbReference type="PANTHER" id="PTHR11645:SF0">
    <property type="entry name" value="PYRROLINE-5-CARBOXYLATE REDUCTASE 3"/>
    <property type="match status" value="1"/>
</dbReference>
<dbReference type="NCBIfam" id="TIGR00112">
    <property type="entry name" value="proC"/>
    <property type="match status" value="1"/>
</dbReference>
<dbReference type="Gene3D" id="1.10.3730.10">
    <property type="entry name" value="ProC C-terminal domain-like"/>
    <property type="match status" value="1"/>
</dbReference>
<evidence type="ECO:0000259" key="5">
    <source>
        <dbReference type="Pfam" id="PF03807"/>
    </source>
</evidence>
<keyword evidence="4" id="KW-0028">Amino-acid biosynthesis</keyword>
<comment type="catalytic activity">
    <reaction evidence="4">
        <text>L-proline + NADP(+) = (S)-1-pyrroline-5-carboxylate + NADPH + 2 H(+)</text>
        <dbReference type="Rhea" id="RHEA:14109"/>
        <dbReference type="ChEBI" id="CHEBI:15378"/>
        <dbReference type="ChEBI" id="CHEBI:17388"/>
        <dbReference type="ChEBI" id="CHEBI:57783"/>
        <dbReference type="ChEBI" id="CHEBI:58349"/>
        <dbReference type="ChEBI" id="CHEBI:60039"/>
        <dbReference type="EC" id="1.5.1.2"/>
    </reaction>
</comment>
<dbReference type="PANTHER" id="PTHR11645">
    <property type="entry name" value="PYRROLINE-5-CARBOXYLATE REDUCTASE"/>
    <property type="match status" value="1"/>
</dbReference>
<comment type="caution">
    <text evidence="7">The sequence shown here is derived from an EMBL/GenBank/DDBJ whole genome shotgun (WGS) entry which is preliminary data.</text>
</comment>
<dbReference type="OrthoDB" id="10263291at2759"/>
<proteinExistence type="inferred from homology"/>
<dbReference type="InterPro" id="IPR036291">
    <property type="entry name" value="NAD(P)-bd_dom_sf"/>
</dbReference>
<keyword evidence="4" id="KW-0641">Proline biosynthesis</keyword>
<dbReference type="InterPro" id="IPR029036">
    <property type="entry name" value="P5CR_dimer"/>
</dbReference>
<dbReference type="Gene3D" id="3.40.50.720">
    <property type="entry name" value="NAD(P)-binding Rossmann-like Domain"/>
    <property type="match status" value="1"/>
</dbReference>
<dbReference type="EMBL" id="AHZU02001504">
    <property type="protein sequence ID" value="KFG31631.1"/>
    <property type="molecule type" value="Genomic_DNA"/>
</dbReference>
<evidence type="ECO:0000313" key="7">
    <source>
        <dbReference type="EMBL" id="KFG31631.1"/>
    </source>
</evidence>
<protein>
    <recommendedName>
        <fullName evidence="4">Pyrroline-5-carboxylate reductase</fullName>
        <ecNumber evidence="4">1.5.1.2</ecNumber>
    </recommendedName>
</protein>
<keyword evidence="3 4" id="KW-0560">Oxidoreductase</keyword>
<dbReference type="HAMAP" id="MF_01925">
    <property type="entry name" value="P5C_reductase"/>
    <property type="match status" value="1"/>
</dbReference>
<keyword evidence="2 4" id="KW-0521">NADP</keyword>
<dbReference type="InterPro" id="IPR000304">
    <property type="entry name" value="Pyrroline-COOH_reductase"/>
</dbReference>
<dbReference type="EC" id="1.5.1.2" evidence="4"/>
<reference evidence="7 8" key="1">
    <citation type="submission" date="2014-02" db="EMBL/GenBank/DDBJ databases">
        <authorList>
            <person name="Sibley D."/>
            <person name="Venepally P."/>
            <person name="Karamycheva S."/>
            <person name="Hadjithomas M."/>
            <person name="Khan A."/>
            <person name="Brunk B."/>
            <person name="Roos D."/>
            <person name="Caler E."/>
            <person name="Lorenzi H."/>
        </authorList>
    </citation>
    <scope>NUCLEOTIDE SEQUENCE [LARGE SCALE GENOMIC DNA]</scope>
    <source>
        <strain evidence="7 8">GAB2-2007-GAL-DOM2</strain>
    </source>
</reference>
<evidence type="ECO:0000313" key="8">
    <source>
        <dbReference type="Proteomes" id="UP000028837"/>
    </source>
</evidence>
<evidence type="ECO:0000256" key="2">
    <source>
        <dbReference type="ARBA" id="ARBA00022857"/>
    </source>
</evidence>
<dbReference type="UniPathway" id="UPA00098">
    <property type="reaction ID" value="UER00361"/>
</dbReference>